<comment type="caution">
    <text evidence="2">The sequence shown here is derived from an EMBL/GenBank/DDBJ whole genome shotgun (WGS) entry which is preliminary data.</text>
</comment>
<dbReference type="RefSeq" id="WP_023052868.1">
    <property type="nucleotide sequence ID" value="NZ_AWXA01000007.1"/>
</dbReference>
<dbReference type="PATRIC" id="fig|1111454.3.peg.403"/>
<proteinExistence type="predicted"/>
<dbReference type="Proteomes" id="UP000017090">
    <property type="component" value="Unassembled WGS sequence"/>
</dbReference>
<keyword evidence="1" id="KW-1133">Transmembrane helix</keyword>
<keyword evidence="3" id="KW-1185">Reference proteome</keyword>
<protein>
    <submittedName>
        <fullName evidence="2">Uncharacterized protein</fullName>
    </submittedName>
</protein>
<dbReference type="STRING" id="1111454.HMPREF1250_2070"/>
<evidence type="ECO:0000313" key="2">
    <source>
        <dbReference type="EMBL" id="ERT61972.1"/>
    </source>
</evidence>
<dbReference type="EMBL" id="AWXA01000007">
    <property type="protein sequence ID" value="ERT61972.1"/>
    <property type="molecule type" value="Genomic_DNA"/>
</dbReference>
<evidence type="ECO:0000313" key="3">
    <source>
        <dbReference type="Proteomes" id="UP000017090"/>
    </source>
</evidence>
<accession>U7URA4</accession>
<evidence type="ECO:0000256" key="1">
    <source>
        <dbReference type="SAM" id="Phobius"/>
    </source>
</evidence>
<dbReference type="AlphaFoldDB" id="U7URA4"/>
<reference evidence="2 3" key="1">
    <citation type="submission" date="2013-09" db="EMBL/GenBank/DDBJ databases">
        <authorList>
            <person name="Durkin A.S."/>
            <person name="Haft D.R."/>
            <person name="McCorrison J."/>
            <person name="Torralba M."/>
            <person name="Gillis M."/>
            <person name="Haft D.H."/>
            <person name="Methe B."/>
            <person name="Sutton G."/>
            <person name="Nelson K.E."/>
        </authorList>
    </citation>
    <scope>NUCLEOTIDE SEQUENCE [LARGE SCALE GENOMIC DNA]</scope>
    <source>
        <strain evidence="2 3">BV3C16-1</strain>
    </source>
</reference>
<keyword evidence="1" id="KW-0472">Membrane</keyword>
<name>U7URA4_9FIRM</name>
<keyword evidence="1" id="KW-0812">Transmembrane</keyword>
<organism evidence="2 3">
    <name type="scientific">Megasphaera vaginalis</name>
    <name type="common">ex Srinivasan et al. 2021</name>
    <dbReference type="NCBI Taxonomy" id="1111454"/>
    <lineage>
        <taxon>Bacteria</taxon>
        <taxon>Bacillati</taxon>
        <taxon>Bacillota</taxon>
        <taxon>Negativicutes</taxon>
        <taxon>Veillonellales</taxon>
        <taxon>Veillonellaceae</taxon>
        <taxon>Megasphaera</taxon>
    </lineage>
</organism>
<sequence>MLVISVSGLTPLQAMGIAAGCLSSVGSTADLYGVADFSALPVWTKIYCSFLMILGRIEIFSFFIMVQTGLHQLRHRW</sequence>
<feature type="transmembrane region" description="Helical" evidence="1">
    <location>
        <begin position="42"/>
        <end position="66"/>
    </location>
</feature>
<dbReference type="eggNOG" id="COG0168">
    <property type="taxonomic scope" value="Bacteria"/>
</dbReference>
<gene>
    <name evidence="2" type="ORF">HMPREF1250_2070</name>
</gene>